<proteinExistence type="inferred from homology"/>
<dbReference type="CDD" id="cd02440">
    <property type="entry name" value="AdoMet_MTases"/>
    <property type="match status" value="1"/>
</dbReference>
<dbReference type="EMBL" id="CAWUHB010000058">
    <property type="protein sequence ID" value="CAK7231339.1"/>
    <property type="molecule type" value="Genomic_DNA"/>
</dbReference>
<evidence type="ECO:0000256" key="1">
    <source>
        <dbReference type="ARBA" id="ARBA00038158"/>
    </source>
</evidence>
<evidence type="ECO:0000313" key="5">
    <source>
        <dbReference type="Proteomes" id="UP001642405"/>
    </source>
</evidence>
<dbReference type="InterPro" id="IPR013216">
    <property type="entry name" value="Methyltransf_11"/>
</dbReference>
<comment type="caution">
    <text evidence="4">The sequence shown here is derived from an EMBL/GenBank/DDBJ whole genome shotgun (WGS) entry which is preliminary data.</text>
</comment>
<reference evidence="4 5" key="1">
    <citation type="submission" date="2024-01" db="EMBL/GenBank/DDBJ databases">
        <authorList>
            <person name="Allen C."/>
            <person name="Tagirdzhanova G."/>
        </authorList>
    </citation>
    <scope>NUCLEOTIDE SEQUENCE [LARGE SCALE GENOMIC DNA]</scope>
</reference>
<evidence type="ECO:0000256" key="2">
    <source>
        <dbReference type="SAM" id="MobiDB-lite"/>
    </source>
</evidence>
<accession>A0ABP0CGY5</accession>
<dbReference type="Pfam" id="PF08241">
    <property type="entry name" value="Methyltransf_11"/>
    <property type="match status" value="1"/>
</dbReference>
<feature type="region of interest" description="Disordered" evidence="2">
    <location>
        <begin position="81"/>
        <end position="108"/>
    </location>
</feature>
<feature type="domain" description="Methyltransferase type 11" evidence="3">
    <location>
        <begin position="41"/>
        <end position="163"/>
    </location>
</feature>
<gene>
    <name evidence="4" type="ORF">SCUCBS95973_007877</name>
</gene>
<dbReference type="PANTHER" id="PTHR43591">
    <property type="entry name" value="METHYLTRANSFERASE"/>
    <property type="match status" value="1"/>
</dbReference>
<protein>
    <recommendedName>
        <fullName evidence="3">Methyltransferase type 11 domain-containing protein</fullName>
    </recommendedName>
</protein>
<dbReference type="Gene3D" id="3.40.50.150">
    <property type="entry name" value="Vaccinia Virus protein VP39"/>
    <property type="match status" value="1"/>
</dbReference>
<dbReference type="SUPFAM" id="SSF53335">
    <property type="entry name" value="S-adenosyl-L-methionine-dependent methyltransferases"/>
    <property type="match status" value="1"/>
</dbReference>
<dbReference type="PANTHER" id="PTHR43591:SF24">
    <property type="entry name" value="2-METHOXY-6-POLYPRENYL-1,4-BENZOQUINOL METHYLASE, MITOCHONDRIAL"/>
    <property type="match status" value="1"/>
</dbReference>
<evidence type="ECO:0000313" key="4">
    <source>
        <dbReference type="EMBL" id="CAK7231339.1"/>
    </source>
</evidence>
<organism evidence="4 5">
    <name type="scientific">Sporothrix curviconia</name>
    <dbReference type="NCBI Taxonomy" id="1260050"/>
    <lineage>
        <taxon>Eukaryota</taxon>
        <taxon>Fungi</taxon>
        <taxon>Dikarya</taxon>
        <taxon>Ascomycota</taxon>
        <taxon>Pezizomycotina</taxon>
        <taxon>Sordariomycetes</taxon>
        <taxon>Sordariomycetidae</taxon>
        <taxon>Ophiostomatales</taxon>
        <taxon>Ophiostomataceae</taxon>
        <taxon>Sporothrix</taxon>
    </lineage>
</organism>
<comment type="similarity">
    <text evidence="1">Belongs to the methyltransferase superfamily. LaeA methyltransferase family.</text>
</comment>
<dbReference type="Proteomes" id="UP001642405">
    <property type="component" value="Unassembled WGS sequence"/>
</dbReference>
<evidence type="ECO:0000259" key="3">
    <source>
        <dbReference type="Pfam" id="PF08241"/>
    </source>
</evidence>
<sequence length="298" mass="32258">MSDFKYTHGYSEHTLSTHLRRRADADAGFLVPYIKPTDYILDVGCGPGTITTGFLKYAPEGAVVGVDLSADVLATARQVAADNNIPLHPPSDDDDESRTPPVGRPGDGTVSFLQGDVLKGLPFPDHTFDVVYCSQVLGHLPPPDLPVQALVEMRRVLKPGGVLGSRDGCDQHFYPRGLALDRLWVPYQRRVLLQNAPPGSDNSGAVTPALFRRAGFDADGGKVVVGAGARVFAGPEQRARLAWRAKGQLEPGNSFHQNWINAGITPEQIEETLRAVDEWAGTEDAWLLSAEAETLGWK</sequence>
<keyword evidence="5" id="KW-1185">Reference proteome</keyword>
<dbReference type="InterPro" id="IPR029063">
    <property type="entry name" value="SAM-dependent_MTases_sf"/>
</dbReference>
<name>A0ABP0CGY5_9PEZI</name>